<evidence type="ECO:0000313" key="2">
    <source>
        <dbReference type="Proteomes" id="UP001142489"/>
    </source>
</evidence>
<protein>
    <submittedName>
        <fullName evidence="1">Uncharacterized protein</fullName>
    </submittedName>
</protein>
<comment type="caution">
    <text evidence="1">The sequence shown here is derived from an EMBL/GenBank/DDBJ whole genome shotgun (WGS) entry which is preliminary data.</text>
</comment>
<dbReference type="PANTHER" id="PTHR33066:SF2">
    <property type="entry name" value="FILAGGRIN-2-LIKE"/>
    <property type="match status" value="1"/>
</dbReference>
<sequence>MKFEMTIKDLNETWYYNIFGSFINQRLLTHLTGYGVSFEKFSKHHTLSMLKAYVAAIFSHQPLGSPAAALFHHAPLKDFFKGLRNIVPELKPPTPQWSLSLVLQQLMRPPFEPLAKALDQLLSYKTTFLVAVTSARRASELTTLRMDLPFLQFHPNKVTLFSDLAFLSKVLSDFHVSQPIFLPTFFPNPSTDLERSFHSLDVKRALLFCLARTSSFHSTNCRCVCTYGIKKGLPMSSQAIPKTIAATISLAYQLSKTPLCFMPIPLERFQHSQPS</sequence>
<dbReference type="Proteomes" id="UP001142489">
    <property type="component" value="Unassembled WGS sequence"/>
</dbReference>
<proteinExistence type="predicted"/>
<dbReference type="AlphaFoldDB" id="A0A9Q0XMP1"/>
<gene>
    <name evidence="1" type="ORF">JRQ81_019329</name>
</gene>
<keyword evidence="2" id="KW-1185">Reference proteome</keyword>
<dbReference type="PANTHER" id="PTHR33066">
    <property type="entry name" value="INTEGRASE_SAM-LIKE_N DOMAIN-CONTAINING PROTEIN"/>
    <property type="match status" value="1"/>
</dbReference>
<name>A0A9Q0XMP1_9SAUR</name>
<dbReference type="OrthoDB" id="9050082at2759"/>
<dbReference type="EMBL" id="JAPFRF010000010">
    <property type="protein sequence ID" value="KAJ7319818.1"/>
    <property type="molecule type" value="Genomic_DNA"/>
</dbReference>
<organism evidence="1 2">
    <name type="scientific">Phrynocephalus forsythii</name>
    <dbReference type="NCBI Taxonomy" id="171643"/>
    <lineage>
        <taxon>Eukaryota</taxon>
        <taxon>Metazoa</taxon>
        <taxon>Chordata</taxon>
        <taxon>Craniata</taxon>
        <taxon>Vertebrata</taxon>
        <taxon>Euteleostomi</taxon>
        <taxon>Lepidosauria</taxon>
        <taxon>Squamata</taxon>
        <taxon>Bifurcata</taxon>
        <taxon>Unidentata</taxon>
        <taxon>Episquamata</taxon>
        <taxon>Toxicofera</taxon>
        <taxon>Iguania</taxon>
        <taxon>Acrodonta</taxon>
        <taxon>Agamidae</taxon>
        <taxon>Agaminae</taxon>
        <taxon>Phrynocephalus</taxon>
    </lineage>
</organism>
<evidence type="ECO:0000313" key="1">
    <source>
        <dbReference type="EMBL" id="KAJ7319818.1"/>
    </source>
</evidence>
<reference evidence="1" key="1">
    <citation type="journal article" date="2023" name="DNA Res.">
        <title>Chromosome-level genome assembly of Phrynocephalus forsythii using third-generation DNA sequencing and Hi-C analysis.</title>
        <authorList>
            <person name="Qi Y."/>
            <person name="Zhao W."/>
            <person name="Zhao Y."/>
            <person name="Niu C."/>
            <person name="Cao S."/>
            <person name="Zhang Y."/>
        </authorList>
    </citation>
    <scope>NUCLEOTIDE SEQUENCE</scope>
    <source>
        <tissue evidence="1">Muscle</tissue>
    </source>
</reference>
<accession>A0A9Q0XMP1</accession>